<comment type="caution">
    <text evidence="5">The sequence shown here is derived from an EMBL/GenBank/DDBJ whole genome shotgun (WGS) entry which is preliminary data.</text>
</comment>
<reference evidence="6" key="1">
    <citation type="journal article" date="2019" name="Int. J. Syst. Evol. Microbiol.">
        <title>The Global Catalogue of Microorganisms (GCM) 10K type strain sequencing project: providing services to taxonomists for standard genome sequencing and annotation.</title>
        <authorList>
            <consortium name="The Broad Institute Genomics Platform"/>
            <consortium name="The Broad Institute Genome Sequencing Center for Infectious Disease"/>
            <person name="Wu L."/>
            <person name="Ma J."/>
        </authorList>
    </citation>
    <scope>NUCLEOTIDE SEQUENCE [LARGE SCALE GENOMIC DNA]</scope>
    <source>
        <strain evidence="6">JCM 4586</strain>
    </source>
</reference>
<dbReference type="Pfam" id="PF00436">
    <property type="entry name" value="SSB"/>
    <property type="match status" value="1"/>
</dbReference>
<comment type="subunit">
    <text evidence="2">Homotetramer.</text>
</comment>
<dbReference type="Gene3D" id="2.40.50.140">
    <property type="entry name" value="Nucleic acid-binding proteins"/>
    <property type="match status" value="1"/>
</dbReference>
<dbReference type="CDD" id="cd04496">
    <property type="entry name" value="SSB_OBF"/>
    <property type="match status" value="1"/>
</dbReference>
<evidence type="ECO:0000256" key="4">
    <source>
        <dbReference type="SAM" id="MobiDB-lite"/>
    </source>
</evidence>
<organism evidence="5 6">
    <name type="scientific">Streptomyces hiroshimensis</name>
    <dbReference type="NCBI Taxonomy" id="66424"/>
    <lineage>
        <taxon>Bacteria</taxon>
        <taxon>Bacillati</taxon>
        <taxon>Actinomycetota</taxon>
        <taxon>Actinomycetes</taxon>
        <taxon>Kitasatosporales</taxon>
        <taxon>Streptomycetaceae</taxon>
        <taxon>Streptomyces</taxon>
    </lineage>
</organism>
<dbReference type="InterPro" id="IPR011344">
    <property type="entry name" value="ssDNA-bd"/>
</dbReference>
<dbReference type="PROSITE" id="PS50935">
    <property type="entry name" value="SSB"/>
    <property type="match status" value="1"/>
</dbReference>
<dbReference type="NCBIfam" id="TIGR00621">
    <property type="entry name" value="ssb"/>
    <property type="match status" value="1"/>
</dbReference>
<dbReference type="EMBL" id="BMUT01000001">
    <property type="protein sequence ID" value="GGX63348.1"/>
    <property type="molecule type" value="Genomic_DNA"/>
</dbReference>
<evidence type="ECO:0000313" key="6">
    <source>
        <dbReference type="Proteomes" id="UP000659223"/>
    </source>
</evidence>
<dbReference type="InterPro" id="IPR000424">
    <property type="entry name" value="Primosome_PriB/ssb"/>
</dbReference>
<dbReference type="HAMAP" id="MF_00984">
    <property type="entry name" value="SSB"/>
    <property type="match status" value="1"/>
</dbReference>
<dbReference type="SUPFAM" id="SSF50249">
    <property type="entry name" value="Nucleic acid-binding proteins"/>
    <property type="match status" value="1"/>
</dbReference>
<evidence type="ECO:0000313" key="5">
    <source>
        <dbReference type="EMBL" id="GGX63348.1"/>
    </source>
</evidence>
<dbReference type="RefSeq" id="WP_190019882.1">
    <property type="nucleotide sequence ID" value="NZ_BMUT01000001.1"/>
</dbReference>
<dbReference type="InterPro" id="IPR012340">
    <property type="entry name" value="NA-bd_OB-fold"/>
</dbReference>
<protein>
    <recommendedName>
        <fullName evidence="2 3">Single-stranded DNA-binding protein</fullName>
        <shortName evidence="2">SSB</shortName>
    </recommendedName>
</protein>
<gene>
    <name evidence="5" type="ORF">GCM10010324_05120</name>
</gene>
<evidence type="ECO:0000256" key="2">
    <source>
        <dbReference type="HAMAP-Rule" id="MF_00984"/>
    </source>
</evidence>
<evidence type="ECO:0000256" key="3">
    <source>
        <dbReference type="RuleBase" id="RU000524"/>
    </source>
</evidence>
<accession>A0ABQ2Y423</accession>
<keyword evidence="1 2" id="KW-0238">DNA-binding</keyword>
<name>A0ABQ2Y423_9ACTN</name>
<comment type="caution">
    <text evidence="2">Lacks conserved residue(s) required for the propagation of feature annotation.</text>
</comment>
<proteinExistence type="inferred from homology"/>
<feature type="region of interest" description="Disordered" evidence="4">
    <location>
        <begin position="106"/>
        <end position="150"/>
    </location>
</feature>
<keyword evidence="6" id="KW-1185">Reference proteome</keyword>
<dbReference type="PANTHER" id="PTHR10302:SF27">
    <property type="entry name" value="SINGLE-STRANDED DNA-BINDING PROTEIN"/>
    <property type="match status" value="1"/>
</dbReference>
<evidence type="ECO:0000256" key="1">
    <source>
        <dbReference type="ARBA" id="ARBA00023125"/>
    </source>
</evidence>
<feature type="compositionally biased region" description="Low complexity" evidence="4">
    <location>
        <begin position="106"/>
        <end position="126"/>
    </location>
</feature>
<dbReference type="Proteomes" id="UP000659223">
    <property type="component" value="Unassembled WGS sequence"/>
</dbReference>
<sequence>MATDTHLTATGNLTADPVLRFTGTGTAVASFTVACNDRRKNPTTGQWEDAGTLWVRCTAWDRLAETAADQLTKGTPVTITGHLRPDDYERDGIKYTGFQVQLSGISRPIRPTSAASASTPGPAAPRWPSGAHEAANGPQTAVQRLGPTPF</sequence>
<dbReference type="PANTHER" id="PTHR10302">
    <property type="entry name" value="SINGLE-STRANDED DNA-BINDING PROTEIN"/>
    <property type="match status" value="1"/>
</dbReference>